<dbReference type="SMART" id="SM00220">
    <property type="entry name" value="S_TKc"/>
    <property type="match status" value="1"/>
</dbReference>
<evidence type="ECO:0000256" key="1">
    <source>
        <dbReference type="ARBA" id="ARBA00004479"/>
    </source>
</evidence>
<protein>
    <recommendedName>
        <fullName evidence="2">Protein kinase domain-containing protein</fullName>
    </recommendedName>
</protein>
<evidence type="ECO:0000259" key="2">
    <source>
        <dbReference type="PROSITE" id="PS50011"/>
    </source>
</evidence>
<reference evidence="3 4" key="1">
    <citation type="journal article" date="2021" name="Comput. Struct. Biotechnol. J.">
        <title>De novo genome assembly of the potent medicinal plant Rehmannia glutinosa using nanopore technology.</title>
        <authorList>
            <person name="Ma L."/>
            <person name="Dong C."/>
            <person name="Song C."/>
            <person name="Wang X."/>
            <person name="Zheng X."/>
            <person name="Niu Y."/>
            <person name="Chen S."/>
            <person name="Feng W."/>
        </authorList>
    </citation>
    <scope>NUCLEOTIDE SEQUENCE [LARGE SCALE GENOMIC DNA]</scope>
    <source>
        <strain evidence="3">DH-2019</strain>
    </source>
</reference>
<dbReference type="PANTHER" id="PTHR48006">
    <property type="entry name" value="LEUCINE-RICH REPEAT-CONTAINING PROTEIN DDB_G0281931-RELATED"/>
    <property type="match status" value="1"/>
</dbReference>
<dbReference type="InterPro" id="IPR011009">
    <property type="entry name" value="Kinase-like_dom_sf"/>
</dbReference>
<accession>A0ABR0X8W7</accession>
<dbReference type="InterPro" id="IPR051824">
    <property type="entry name" value="LRR_Rcpt-Like_S/T_Kinase"/>
</dbReference>
<proteinExistence type="predicted"/>
<keyword evidence="4" id="KW-1185">Reference proteome</keyword>
<dbReference type="EMBL" id="JABTTQ020000005">
    <property type="protein sequence ID" value="KAK6154930.1"/>
    <property type="molecule type" value="Genomic_DNA"/>
</dbReference>
<dbReference type="PROSITE" id="PS00108">
    <property type="entry name" value="PROTEIN_KINASE_ST"/>
    <property type="match status" value="1"/>
</dbReference>
<name>A0ABR0X8W7_REHGL</name>
<dbReference type="InterPro" id="IPR008271">
    <property type="entry name" value="Ser/Thr_kinase_AS"/>
</dbReference>
<comment type="caution">
    <text evidence="3">The sequence shown here is derived from an EMBL/GenBank/DDBJ whole genome shotgun (WGS) entry which is preliminary data.</text>
</comment>
<gene>
    <name evidence="3" type="ORF">DH2020_009178</name>
</gene>
<dbReference type="Gene3D" id="1.10.510.10">
    <property type="entry name" value="Transferase(Phosphotransferase) domain 1"/>
    <property type="match status" value="1"/>
</dbReference>
<sequence length="199" mass="22002">MAHLGVVKMHTTSGAPRFHVEIALHIASAVSYLHDQCNLRVLHRDIKPSNILLDDDNNAYLSDFGLCKILATSETHATTRVAGTYGYIAPKYVLIGLVSNKTDVCSYGVVLLELMSDKSALDPSFYLHDDGFNIISWACMMLNHMTKDVFTTDLWNSGPKNKLVKMLHVAVLCTVEAVGARPSMMQVVQWLKQIQPPSG</sequence>
<dbReference type="Proteomes" id="UP001318860">
    <property type="component" value="Unassembled WGS sequence"/>
</dbReference>
<dbReference type="InterPro" id="IPR000719">
    <property type="entry name" value="Prot_kinase_dom"/>
</dbReference>
<evidence type="ECO:0000313" key="4">
    <source>
        <dbReference type="Proteomes" id="UP001318860"/>
    </source>
</evidence>
<feature type="domain" description="Protein kinase" evidence="2">
    <location>
        <begin position="1"/>
        <end position="199"/>
    </location>
</feature>
<organism evidence="3 4">
    <name type="scientific">Rehmannia glutinosa</name>
    <name type="common">Chinese foxglove</name>
    <dbReference type="NCBI Taxonomy" id="99300"/>
    <lineage>
        <taxon>Eukaryota</taxon>
        <taxon>Viridiplantae</taxon>
        <taxon>Streptophyta</taxon>
        <taxon>Embryophyta</taxon>
        <taxon>Tracheophyta</taxon>
        <taxon>Spermatophyta</taxon>
        <taxon>Magnoliopsida</taxon>
        <taxon>eudicotyledons</taxon>
        <taxon>Gunneridae</taxon>
        <taxon>Pentapetalae</taxon>
        <taxon>asterids</taxon>
        <taxon>lamiids</taxon>
        <taxon>Lamiales</taxon>
        <taxon>Orobanchaceae</taxon>
        <taxon>Rehmannieae</taxon>
        <taxon>Rehmannia</taxon>
    </lineage>
</organism>
<dbReference type="Pfam" id="PF00069">
    <property type="entry name" value="Pkinase"/>
    <property type="match status" value="1"/>
</dbReference>
<dbReference type="PROSITE" id="PS50011">
    <property type="entry name" value="PROTEIN_KINASE_DOM"/>
    <property type="match status" value="1"/>
</dbReference>
<comment type="subcellular location">
    <subcellularLocation>
        <location evidence="1">Membrane</location>
        <topology evidence="1">Single-pass type I membrane protein</topology>
    </subcellularLocation>
</comment>
<dbReference type="SUPFAM" id="SSF56112">
    <property type="entry name" value="Protein kinase-like (PK-like)"/>
    <property type="match status" value="1"/>
</dbReference>
<dbReference type="PANTHER" id="PTHR48006:SF94">
    <property type="entry name" value="PROTEIN KINASE DOMAIN-CONTAINING PROTEIN"/>
    <property type="match status" value="1"/>
</dbReference>
<evidence type="ECO:0000313" key="3">
    <source>
        <dbReference type="EMBL" id="KAK6154930.1"/>
    </source>
</evidence>